<dbReference type="Proteomes" id="UP000272942">
    <property type="component" value="Unassembled WGS sequence"/>
</dbReference>
<dbReference type="InterPro" id="IPR026082">
    <property type="entry name" value="ABCA"/>
</dbReference>
<dbReference type="InterPro" id="IPR027417">
    <property type="entry name" value="P-loop_NTPase"/>
</dbReference>
<evidence type="ECO:0000256" key="1">
    <source>
        <dbReference type="ARBA" id="ARBA00022448"/>
    </source>
</evidence>
<dbReference type="GO" id="GO:0005524">
    <property type="term" value="F:ATP binding"/>
    <property type="evidence" value="ECO:0007669"/>
    <property type="project" value="InterPro"/>
</dbReference>
<feature type="domain" description="ABC transporter" evidence="3">
    <location>
        <begin position="112"/>
        <end position="201"/>
    </location>
</feature>
<organism evidence="6">
    <name type="scientific">Echinostoma caproni</name>
    <dbReference type="NCBI Taxonomy" id="27848"/>
    <lineage>
        <taxon>Eukaryota</taxon>
        <taxon>Metazoa</taxon>
        <taxon>Spiralia</taxon>
        <taxon>Lophotrochozoa</taxon>
        <taxon>Platyhelminthes</taxon>
        <taxon>Trematoda</taxon>
        <taxon>Digenea</taxon>
        <taxon>Plagiorchiida</taxon>
        <taxon>Echinostomata</taxon>
        <taxon>Echinostomatoidea</taxon>
        <taxon>Echinostomatidae</taxon>
        <taxon>Echinostoma</taxon>
    </lineage>
</organism>
<reference evidence="6" key="1">
    <citation type="submission" date="2016-06" db="UniProtKB">
        <authorList>
            <consortium name="WormBaseParasite"/>
        </authorList>
    </citation>
    <scope>IDENTIFICATION</scope>
</reference>
<dbReference type="PANTHER" id="PTHR19229">
    <property type="entry name" value="ATP-BINDING CASSETTE TRANSPORTER SUBFAMILY A ABCA"/>
    <property type="match status" value="1"/>
</dbReference>
<dbReference type="WBParaSite" id="ECPE_0001376601-mRNA-1">
    <property type="protein sequence ID" value="ECPE_0001376601-mRNA-1"/>
    <property type="gene ID" value="ECPE_0001376601"/>
</dbReference>
<dbReference type="EMBL" id="UZAN01055800">
    <property type="protein sequence ID" value="VDP90998.1"/>
    <property type="molecule type" value="Genomic_DNA"/>
</dbReference>
<keyword evidence="5" id="KW-1185">Reference proteome</keyword>
<keyword evidence="1" id="KW-0813">Transport</keyword>
<name>A0A183B3E1_9TREM</name>
<dbReference type="SUPFAM" id="SSF52540">
    <property type="entry name" value="P-loop containing nucleoside triphosphate hydrolases"/>
    <property type="match status" value="1"/>
</dbReference>
<dbReference type="Gene3D" id="3.40.50.300">
    <property type="entry name" value="P-loop containing nucleotide triphosphate hydrolases"/>
    <property type="match status" value="1"/>
</dbReference>
<dbReference type="GO" id="GO:0016887">
    <property type="term" value="F:ATP hydrolysis activity"/>
    <property type="evidence" value="ECO:0007669"/>
    <property type="project" value="InterPro"/>
</dbReference>
<dbReference type="GO" id="GO:0140359">
    <property type="term" value="F:ABC-type transporter activity"/>
    <property type="evidence" value="ECO:0007669"/>
    <property type="project" value="InterPro"/>
</dbReference>
<reference evidence="4 5" key="2">
    <citation type="submission" date="2018-11" db="EMBL/GenBank/DDBJ databases">
        <authorList>
            <consortium name="Pathogen Informatics"/>
        </authorList>
    </citation>
    <scope>NUCLEOTIDE SEQUENCE [LARGE SCALE GENOMIC DNA]</scope>
    <source>
        <strain evidence="4 5">Egypt</strain>
    </source>
</reference>
<dbReference type="AlphaFoldDB" id="A0A183B3E1"/>
<evidence type="ECO:0000259" key="3">
    <source>
        <dbReference type="Pfam" id="PF00005"/>
    </source>
</evidence>
<proteinExistence type="predicted"/>
<dbReference type="InterPro" id="IPR003439">
    <property type="entry name" value="ABC_transporter-like_ATP-bd"/>
</dbReference>
<gene>
    <name evidence="4" type="ORF">ECPE_LOCUS13726</name>
</gene>
<dbReference type="Pfam" id="PF00005">
    <property type="entry name" value="ABC_tran"/>
    <property type="match status" value="1"/>
</dbReference>
<sequence>MTACFMGSYIYIRYVTPRRKERQYYKLMRRLQPLSELGIQQLPKSIQRTTEKVLDFVRVRSRSSEGEYSDAIAFGYHLTKLFFTGSLSILGRLFVCRGLSDHNDERTKVAIKDFSFLVNRGEIMGVLGPSGSGKSTLMNCLATVIQQDRGQAGVVNNHTNELVPNQKAVEQGVIGFCPQYNPIWPNLTVREHLVIYSVMRDLKQSAIGAHVNE</sequence>
<keyword evidence="2" id="KW-0677">Repeat</keyword>
<dbReference type="OrthoDB" id="6265931at2759"/>
<dbReference type="GO" id="GO:0005319">
    <property type="term" value="F:lipid transporter activity"/>
    <property type="evidence" value="ECO:0007669"/>
    <property type="project" value="TreeGrafter"/>
</dbReference>
<evidence type="ECO:0000313" key="5">
    <source>
        <dbReference type="Proteomes" id="UP000272942"/>
    </source>
</evidence>
<evidence type="ECO:0000313" key="6">
    <source>
        <dbReference type="WBParaSite" id="ECPE_0001376601-mRNA-1"/>
    </source>
</evidence>
<accession>A0A183B3E1</accession>
<evidence type="ECO:0000256" key="2">
    <source>
        <dbReference type="ARBA" id="ARBA00022737"/>
    </source>
</evidence>
<dbReference type="GO" id="GO:0016020">
    <property type="term" value="C:membrane"/>
    <property type="evidence" value="ECO:0007669"/>
    <property type="project" value="InterPro"/>
</dbReference>
<evidence type="ECO:0000313" key="4">
    <source>
        <dbReference type="EMBL" id="VDP90998.1"/>
    </source>
</evidence>
<dbReference type="PANTHER" id="PTHR19229:SF36">
    <property type="entry name" value="ATP-BINDING CASSETTE SUB-FAMILY A MEMBER 2"/>
    <property type="match status" value="1"/>
</dbReference>
<protein>
    <submittedName>
        <fullName evidence="6">ABC transporter domain-containing protein</fullName>
    </submittedName>
</protein>